<gene>
    <name evidence="1" type="ORF">AF333_13925</name>
    <name evidence="2" type="ORF">SAMN04487909_102148</name>
</gene>
<dbReference type="Proteomes" id="UP000182836">
    <property type="component" value="Unassembled WGS sequence"/>
</dbReference>
<protein>
    <submittedName>
        <fullName evidence="1">Uncharacterized protein</fullName>
    </submittedName>
</protein>
<dbReference type="RefSeq" id="WP_043064095.1">
    <property type="nucleotide sequence ID" value="NZ_BJOA01000011.1"/>
</dbReference>
<dbReference type="GeneID" id="42306271"/>
<evidence type="ECO:0000313" key="2">
    <source>
        <dbReference type="EMBL" id="SDI21626.1"/>
    </source>
</evidence>
<evidence type="ECO:0000313" key="3">
    <source>
        <dbReference type="Proteomes" id="UP000037269"/>
    </source>
</evidence>
<keyword evidence="3" id="KW-1185">Reference proteome</keyword>
<name>A0A0D1WJF5_ANEMI</name>
<dbReference type="EMBL" id="FNED01000002">
    <property type="protein sequence ID" value="SDI21626.1"/>
    <property type="molecule type" value="Genomic_DNA"/>
</dbReference>
<dbReference type="PATRIC" id="fig|47500.8.peg.1563"/>
<dbReference type="Proteomes" id="UP000037269">
    <property type="component" value="Unassembled WGS sequence"/>
</dbReference>
<reference evidence="2 4" key="2">
    <citation type="submission" date="2016-10" db="EMBL/GenBank/DDBJ databases">
        <authorList>
            <person name="de Groot N.N."/>
        </authorList>
    </citation>
    <scope>NUCLEOTIDE SEQUENCE [LARGE SCALE GENOMIC DNA]</scope>
    <source>
        <strain evidence="2 4">DSM 2895</strain>
    </source>
</reference>
<organism evidence="1 3">
    <name type="scientific">Aneurinibacillus migulanus</name>
    <name type="common">Bacillus migulanus</name>
    <dbReference type="NCBI Taxonomy" id="47500"/>
    <lineage>
        <taxon>Bacteria</taxon>
        <taxon>Bacillati</taxon>
        <taxon>Bacillota</taxon>
        <taxon>Bacilli</taxon>
        <taxon>Bacillales</taxon>
        <taxon>Paenibacillaceae</taxon>
        <taxon>Aneurinibacillus group</taxon>
        <taxon>Aneurinibacillus</taxon>
    </lineage>
</organism>
<evidence type="ECO:0000313" key="1">
    <source>
        <dbReference type="EMBL" id="KON96412.1"/>
    </source>
</evidence>
<accession>A0A0D1WJF5</accession>
<dbReference type="STRING" id="47500.AF333_13925"/>
<sequence length="116" mass="13733">MITLLYAEIIDYDQDYLHITAAYRKDRHSPRYLIHTRRNDIAQRYELLKLEQWNEKTGTYDALAEPVEDTPYEQDAFVAFYLALGQAATDEQFYTVMKKLRIKPEHARIPLAHGQK</sequence>
<evidence type="ECO:0000313" key="4">
    <source>
        <dbReference type="Proteomes" id="UP000182836"/>
    </source>
</evidence>
<dbReference type="AlphaFoldDB" id="A0A0D1WJF5"/>
<dbReference type="OrthoDB" id="9960766at2"/>
<reference evidence="1 3" key="1">
    <citation type="submission" date="2015-07" db="EMBL/GenBank/DDBJ databases">
        <title>Fjat-14205 dsm 2895.</title>
        <authorList>
            <person name="Liu B."/>
            <person name="Wang J."/>
            <person name="Zhu Y."/>
            <person name="Liu G."/>
            <person name="Chen Q."/>
            <person name="Chen Z."/>
            <person name="Lan J."/>
            <person name="Che J."/>
            <person name="Ge C."/>
            <person name="Shi H."/>
            <person name="Pan Z."/>
            <person name="Liu X."/>
        </authorList>
    </citation>
    <scope>NUCLEOTIDE SEQUENCE [LARGE SCALE GENOMIC DNA]</scope>
    <source>
        <strain evidence="1 3">DSM 2895</strain>
    </source>
</reference>
<dbReference type="EMBL" id="LGUG01000004">
    <property type="protein sequence ID" value="KON96412.1"/>
    <property type="molecule type" value="Genomic_DNA"/>
</dbReference>
<proteinExistence type="predicted"/>